<dbReference type="PANTHER" id="PTHR33744">
    <property type="entry name" value="CARBOHYDRATE DIACID REGULATOR"/>
    <property type="match status" value="1"/>
</dbReference>
<keyword evidence="3" id="KW-1185">Reference proteome</keyword>
<dbReference type="Gene3D" id="3.30.450.40">
    <property type="match status" value="1"/>
</dbReference>
<dbReference type="InterPro" id="IPR051448">
    <property type="entry name" value="CdaR-like_regulators"/>
</dbReference>
<dbReference type="InterPro" id="IPR025736">
    <property type="entry name" value="PucR_C-HTH_dom"/>
</dbReference>
<dbReference type="SMART" id="SM00065">
    <property type="entry name" value="GAF"/>
    <property type="match status" value="1"/>
</dbReference>
<dbReference type="SUPFAM" id="SSF55781">
    <property type="entry name" value="GAF domain-like"/>
    <property type="match status" value="1"/>
</dbReference>
<dbReference type="EMBL" id="BAAAYV010000021">
    <property type="protein sequence ID" value="GAA3666428.1"/>
    <property type="molecule type" value="Genomic_DNA"/>
</dbReference>
<evidence type="ECO:0000259" key="1">
    <source>
        <dbReference type="SMART" id="SM00065"/>
    </source>
</evidence>
<protein>
    <submittedName>
        <fullName evidence="2">GAF domain-containing protein</fullName>
    </submittedName>
</protein>
<dbReference type="RefSeq" id="WP_221860451.1">
    <property type="nucleotide sequence ID" value="NZ_BAAAYV010000021.1"/>
</dbReference>
<dbReference type="InterPro" id="IPR042070">
    <property type="entry name" value="PucR_C-HTH_sf"/>
</dbReference>
<name>A0ABP7BP94_9MICO</name>
<dbReference type="Proteomes" id="UP001410795">
    <property type="component" value="Unassembled WGS sequence"/>
</dbReference>
<reference evidence="3" key="1">
    <citation type="journal article" date="2019" name="Int. J. Syst. Evol. Microbiol.">
        <title>The Global Catalogue of Microorganisms (GCM) 10K type strain sequencing project: providing services to taxonomists for standard genome sequencing and annotation.</title>
        <authorList>
            <consortium name="The Broad Institute Genomics Platform"/>
            <consortium name="The Broad Institute Genome Sequencing Center for Infectious Disease"/>
            <person name="Wu L."/>
            <person name="Ma J."/>
        </authorList>
    </citation>
    <scope>NUCLEOTIDE SEQUENCE [LARGE SCALE GENOMIC DNA]</scope>
    <source>
        <strain evidence="3">JCM 16546</strain>
    </source>
</reference>
<dbReference type="Pfam" id="PF13556">
    <property type="entry name" value="HTH_30"/>
    <property type="match status" value="1"/>
</dbReference>
<evidence type="ECO:0000313" key="2">
    <source>
        <dbReference type="EMBL" id="GAA3666428.1"/>
    </source>
</evidence>
<dbReference type="PANTHER" id="PTHR33744:SF1">
    <property type="entry name" value="DNA-BINDING TRANSCRIPTIONAL ACTIVATOR ADER"/>
    <property type="match status" value="1"/>
</dbReference>
<dbReference type="InterPro" id="IPR029016">
    <property type="entry name" value="GAF-like_dom_sf"/>
</dbReference>
<sequence>MTQASALPLSPHPAGALARDLLAAARAAPGAATDSLRARLDDTGVDRETTDAVIAAVQESRLHTAHLRQRAVELEALFSTARDLVRLQDVDAVLRRLVERAHELMGTDVTYLSEREPETSALRVRHSAGTVTPEFRDLLVPSGIGLASRIARTREPTWVPRYATMQEAPHHASIDAAVAGEGLVAFLGVPLAVGDEVLGVLFACNRFAHDFTPEEVLLLSAFADHAAAVLHSARVIAERAAATDRAEDAYRRLEAHLAATETASAIHEELIAAVISGGSVAELVTTLSRHLGRRVWALSADGRPLFAHADDARRLPPRSLIADAAARSQASGHAEPIAASGRTWLITAIIGADRVVGSILAESDGALPDDLPDDASRRTLERAGHVAALVSFRRDAVDALRAERRAAHLLDLIDGRETAPEADPQLALPAPLAACAVVDVDGADLAHAVTVAGEVVGDDGLVARRRDHVVVAWAVPDAFARTERLRHALADRLGDPHVSAVVAPLSDSGLASGLARAGRDLAFLPSLGLRGTTARSDAFAPYHLLASQDAGAAERFVADLIGPVLRWDAHRGTRLFETLCAFFDAGEQGKDAAARLRVHKNTLRQRLDRIEQLLPGAWEDPELRFRVHAAVRLERLRRDLRAPHAGTTAAIGA</sequence>
<proteinExistence type="predicted"/>
<gene>
    <name evidence="2" type="ORF">GCM10022202_30770</name>
</gene>
<dbReference type="Gene3D" id="1.10.10.2840">
    <property type="entry name" value="PucR C-terminal helix-turn-helix domain"/>
    <property type="match status" value="1"/>
</dbReference>
<dbReference type="InterPro" id="IPR003018">
    <property type="entry name" value="GAF"/>
</dbReference>
<dbReference type="Pfam" id="PF01590">
    <property type="entry name" value="GAF"/>
    <property type="match status" value="1"/>
</dbReference>
<feature type="domain" description="GAF" evidence="1">
    <location>
        <begin position="89"/>
        <end position="240"/>
    </location>
</feature>
<evidence type="ECO:0000313" key="3">
    <source>
        <dbReference type="Proteomes" id="UP001410795"/>
    </source>
</evidence>
<comment type="caution">
    <text evidence="2">The sequence shown here is derived from an EMBL/GenBank/DDBJ whole genome shotgun (WGS) entry which is preliminary data.</text>
</comment>
<organism evidence="2 3">
    <name type="scientific">Microbacterium marinilacus</name>
    <dbReference type="NCBI Taxonomy" id="415209"/>
    <lineage>
        <taxon>Bacteria</taxon>
        <taxon>Bacillati</taxon>
        <taxon>Actinomycetota</taxon>
        <taxon>Actinomycetes</taxon>
        <taxon>Micrococcales</taxon>
        <taxon>Microbacteriaceae</taxon>
        <taxon>Microbacterium</taxon>
    </lineage>
</organism>
<accession>A0ABP7BP94</accession>